<comment type="subunit">
    <text evidence="7">The complex comprises the extracytoplasmic solute receptor protein and the two transmembrane proteins.</text>
</comment>
<evidence type="ECO:0000256" key="5">
    <source>
        <dbReference type="ARBA" id="ARBA00022989"/>
    </source>
</evidence>
<dbReference type="AlphaFoldDB" id="A0A1G8K5D9"/>
<dbReference type="InterPro" id="IPR055348">
    <property type="entry name" value="DctQ"/>
</dbReference>
<dbReference type="Proteomes" id="UP000199093">
    <property type="component" value="Unassembled WGS sequence"/>
</dbReference>
<keyword evidence="3" id="KW-1003">Cell membrane</keyword>
<evidence type="ECO:0000313" key="10">
    <source>
        <dbReference type="Proteomes" id="UP000199093"/>
    </source>
</evidence>
<dbReference type="STRING" id="555512.SAMN04487993_100436"/>
<comment type="similarity">
    <text evidence="7">Belongs to the TRAP transporter small permease family.</text>
</comment>
<dbReference type="EMBL" id="FNEJ01000004">
    <property type="protein sequence ID" value="SDI38559.1"/>
    <property type="molecule type" value="Genomic_DNA"/>
</dbReference>
<feature type="transmembrane region" description="Helical" evidence="7">
    <location>
        <begin position="21"/>
        <end position="48"/>
    </location>
</feature>
<dbReference type="Pfam" id="PF04290">
    <property type="entry name" value="DctQ"/>
    <property type="match status" value="1"/>
</dbReference>
<gene>
    <name evidence="9" type="ORF">SAMN04487993_100436</name>
</gene>
<protein>
    <recommendedName>
        <fullName evidence="7">TRAP transporter small permease protein</fullName>
    </recommendedName>
</protein>
<keyword evidence="2 7" id="KW-0813">Transport</keyword>
<keyword evidence="4 7" id="KW-0812">Transmembrane</keyword>
<sequence length="174" mass="18416">MAAPSVMFGTGFPGAVRRITTLWAMFGGLVLFAVVSINMFSVIGGIFGHPFPGDFELTEMGVAVAAFAFLPYCQSMGANVTADIFTAGMRPGLIALLTLLGSLVALAFAGLLIWRMYLGMLDQKTYDYTTAILQIPIWYAYVPVLISLALLALAALASVLENLSGKTQGDGAHV</sequence>
<proteinExistence type="inferred from homology"/>
<dbReference type="GO" id="GO:0022857">
    <property type="term" value="F:transmembrane transporter activity"/>
    <property type="evidence" value="ECO:0007669"/>
    <property type="project" value="UniProtKB-UniRule"/>
</dbReference>
<feature type="transmembrane region" description="Helical" evidence="7">
    <location>
        <begin position="137"/>
        <end position="160"/>
    </location>
</feature>
<dbReference type="GO" id="GO:0005886">
    <property type="term" value="C:plasma membrane"/>
    <property type="evidence" value="ECO:0007669"/>
    <property type="project" value="UniProtKB-SubCell"/>
</dbReference>
<evidence type="ECO:0000256" key="3">
    <source>
        <dbReference type="ARBA" id="ARBA00022475"/>
    </source>
</evidence>
<feature type="transmembrane region" description="Helical" evidence="7">
    <location>
        <begin position="93"/>
        <end position="117"/>
    </location>
</feature>
<evidence type="ECO:0000256" key="1">
    <source>
        <dbReference type="ARBA" id="ARBA00004651"/>
    </source>
</evidence>
<evidence type="ECO:0000256" key="6">
    <source>
        <dbReference type="ARBA" id="ARBA00023136"/>
    </source>
</evidence>
<dbReference type="RefSeq" id="WP_089844739.1">
    <property type="nucleotide sequence ID" value="NZ_FNEJ01000004.1"/>
</dbReference>
<accession>A0A1G8K5D9</accession>
<organism evidence="9 10">
    <name type="scientific">Salipiger marinus</name>
    <dbReference type="NCBI Taxonomy" id="555512"/>
    <lineage>
        <taxon>Bacteria</taxon>
        <taxon>Pseudomonadati</taxon>
        <taxon>Pseudomonadota</taxon>
        <taxon>Alphaproteobacteria</taxon>
        <taxon>Rhodobacterales</taxon>
        <taxon>Roseobacteraceae</taxon>
        <taxon>Salipiger</taxon>
    </lineage>
</organism>
<keyword evidence="5 7" id="KW-1133">Transmembrane helix</keyword>
<reference evidence="9 10" key="1">
    <citation type="submission" date="2016-10" db="EMBL/GenBank/DDBJ databases">
        <authorList>
            <person name="de Groot N.N."/>
        </authorList>
    </citation>
    <scope>NUCLEOTIDE SEQUENCE [LARGE SCALE GENOMIC DNA]</scope>
    <source>
        <strain evidence="9 10">DSM 26424</strain>
    </source>
</reference>
<comment type="subcellular location">
    <subcellularLocation>
        <location evidence="7">Cell inner membrane</location>
        <topology evidence="7">Multi-pass membrane protein</topology>
    </subcellularLocation>
    <subcellularLocation>
        <location evidence="1">Cell membrane</location>
        <topology evidence="1">Multi-pass membrane protein</topology>
    </subcellularLocation>
</comment>
<keyword evidence="7" id="KW-0997">Cell inner membrane</keyword>
<feature type="domain" description="Tripartite ATP-independent periplasmic transporters DctQ component" evidence="8">
    <location>
        <begin position="46"/>
        <end position="163"/>
    </location>
</feature>
<dbReference type="OrthoDB" id="6183232at2"/>
<evidence type="ECO:0000256" key="4">
    <source>
        <dbReference type="ARBA" id="ARBA00022692"/>
    </source>
</evidence>
<evidence type="ECO:0000256" key="7">
    <source>
        <dbReference type="RuleBase" id="RU369079"/>
    </source>
</evidence>
<evidence type="ECO:0000256" key="2">
    <source>
        <dbReference type="ARBA" id="ARBA00022448"/>
    </source>
</evidence>
<evidence type="ECO:0000313" key="9">
    <source>
        <dbReference type="EMBL" id="SDI38559.1"/>
    </source>
</evidence>
<keyword evidence="6 7" id="KW-0472">Membrane</keyword>
<comment type="function">
    <text evidence="7">Part of the tripartite ATP-independent periplasmic (TRAP) transport system.</text>
</comment>
<comment type="caution">
    <text evidence="7">Lacks conserved residue(s) required for the propagation of feature annotation.</text>
</comment>
<keyword evidence="10" id="KW-1185">Reference proteome</keyword>
<name>A0A1G8K5D9_9RHOB</name>
<evidence type="ECO:0000259" key="8">
    <source>
        <dbReference type="Pfam" id="PF04290"/>
    </source>
</evidence>